<evidence type="ECO:0000256" key="1">
    <source>
        <dbReference type="ARBA" id="ARBA00022491"/>
    </source>
</evidence>
<evidence type="ECO:0000256" key="5">
    <source>
        <dbReference type="PROSITE-ProRule" id="PRU00335"/>
    </source>
</evidence>
<dbReference type="Gene3D" id="1.10.357.10">
    <property type="entry name" value="Tetracycline Repressor, domain 2"/>
    <property type="match status" value="1"/>
</dbReference>
<keyword evidence="4" id="KW-0804">Transcription</keyword>
<feature type="domain" description="HTH tetR-type" evidence="6">
    <location>
        <begin position="18"/>
        <end position="78"/>
    </location>
</feature>
<name>A0A2V3A4M2_9BACI</name>
<dbReference type="PROSITE" id="PS01081">
    <property type="entry name" value="HTH_TETR_1"/>
    <property type="match status" value="1"/>
</dbReference>
<keyword evidence="2" id="KW-0805">Transcription regulation</keyword>
<dbReference type="SUPFAM" id="SSF46689">
    <property type="entry name" value="Homeodomain-like"/>
    <property type="match status" value="1"/>
</dbReference>
<dbReference type="EMBL" id="QGTW01000001">
    <property type="protein sequence ID" value="PWW31829.1"/>
    <property type="molecule type" value="Genomic_DNA"/>
</dbReference>
<comment type="caution">
    <text evidence="7">The sequence shown here is derived from an EMBL/GenBank/DDBJ whole genome shotgun (WGS) entry which is preliminary data.</text>
</comment>
<organism evidence="7 8">
    <name type="scientific">Cytobacillus oceanisediminis</name>
    <dbReference type="NCBI Taxonomy" id="665099"/>
    <lineage>
        <taxon>Bacteria</taxon>
        <taxon>Bacillati</taxon>
        <taxon>Bacillota</taxon>
        <taxon>Bacilli</taxon>
        <taxon>Bacillales</taxon>
        <taxon>Bacillaceae</taxon>
        <taxon>Cytobacillus</taxon>
    </lineage>
</organism>
<evidence type="ECO:0000313" key="8">
    <source>
        <dbReference type="Proteomes" id="UP000247150"/>
    </source>
</evidence>
<dbReference type="InterPro" id="IPR001647">
    <property type="entry name" value="HTH_TetR"/>
</dbReference>
<dbReference type="PANTHER" id="PTHR43479:SF22">
    <property type="entry name" value="TRANSCRIPTIONAL REGULATOR, TETR FAMILY"/>
    <property type="match status" value="1"/>
</dbReference>
<evidence type="ECO:0000256" key="4">
    <source>
        <dbReference type="ARBA" id="ARBA00023163"/>
    </source>
</evidence>
<dbReference type="PROSITE" id="PS50977">
    <property type="entry name" value="HTH_TETR_2"/>
    <property type="match status" value="1"/>
</dbReference>
<dbReference type="PANTHER" id="PTHR43479">
    <property type="entry name" value="ACREF/ENVCD OPERON REPRESSOR-RELATED"/>
    <property type="match status" value="1"/>
</dbReference>
<accession>A0A2V3A4M2</accession>
<dbReference type="GO" id="GO:0003677">
    <property type="term" value="F:DNA binding"/>
    <property type="evidence" value="ECO:0007669"/>
    <property type="project" value="UniProtKB-UniRule"/>
</dbReference>
<dbReference type="InterPro" id="IPR009057">
    <property type="entry name" value="Homeodomain-like_sf"/>
</dbReference>
<dbReference type="RefSeq" id="WP_258309122.1">
    <property type="nucleotide sequence ID" value="NZ_QGTW01000001.1"/>
</dbReference>
<evidence type="ECO:0000313" key="7">
    <source>
        <dbReference type="EMBL" id="PWW31829.1"/>
    </source>
</evidence>
<proteinExistence type="predicted"/>
<dbReference type="GO" id="GO:0045892">
    <property type="term" value="P:negative regulation of DNA-templated transcription"/>
    <property type="evidence" value="ECO:0007669"/>
    <property type="project" value="UniProtKB-ARBA"/>
</dbReference>
<reference evidence="7 8" key="1">
    <citation type="submission" date="2018-05" db="EMBL/GenBank/DDBJ databases">
        <title>Freshwater and sediment microbial communities from various areas in North America, analyzing microbe dynamics in response to fracking.</title>
        <authorList>
            <person name="Lamendella R."/>
        </authorList>
    </citation>
    <scope>NUCLEOTIDE SEQUENCE [LARGE SCALE GENOMIC DNA]</scope>
    <source>
        <strain evidence="7 8">15_TX</strain>
    </source>
</reference>
<dbReference type="InterPro" id="IPR023772">
    <property type="entry name" value="DNA-bd_HTH_TetR-type_CS"/>
</dbReference>
<sequence length="309" mass="35710">MNVLRLDTKPINVRGAFMNKREAILETAVELFAEKGYSHTSMQEIAEGVGISKGSLYSFFTSKEDLIISIYEHYQQLVFERVFIIGLDGDLPPREKLEKQFEVQFEGILDYKAYMKMHMRGETGTNNKKISAMEHRMRGRLFSWLQNSLLELYGEEITTYKWDLLFMTQSIYRTYMMLMVTGQAEAKPAAIGKHIVRQLDVMANDFLNGNGQPILNDEMMQDFIVDMDREGAFVSFEKREQAWKTLYNKLNNMDLHQSSSLKEIANRISEETKRSRPEKVVLKGLFALLKENEEIANAAKALENEILSV</sequence>
<gene>
    <name evidence="7" type="ORF">DFO73_10184</name>
</gene>
<evidence type="ECO:0000256" key="2">
    <source>
        <dbReference type="ARBA" id="ARBA00023015"/>
    </source>
</evidence>
<dbReference type="AlphaFoldDB" id="A0A2V3A4M2"/>
<dbReference type="PRINTS" id="PR00455">
    <property type="entry name" value="HTHTETR"/>
</dbReference>
<keyword evidence="1" id="KW-0678">Repressor</keyword>
<dbReference type="Proteomes" id="UP000247150">
    <property type="component" value="Unassembled WGS sequence"/>
</dbReference>
<dbReference type="Pfam" id="PF00440">
    <property type="entry name" value="TetR_N"/>
    <property type="match status" value="1"/>
</dbReference>
<keyword evidence="3 5" id="KW-0238">DNA-binding</keyword>
<protein>
    <submittedName>
        <fullName evidence="7">TetR family transcriptional regulator</fullName>
    </submittedName>
</protein>
<evidence type="ECO:0000259" key="6">
    <source>
        <dbReference type="PROSITE" id="PS50977"/>
    </source>
</evidence>
<evidence type="ECO:0000256" key="3">
    <source>
        <dbReference type="ARBA" id="ARBA00023125"/>
    </source>
</evidence>
<feature type="DNA-binding region" description="H-T-H motif" evidence="5">
    <location>
        <begin position="41"/>
        <end position="60"/>
    </location>
</feature>
<dbReference type="FunFam" id="1.10.10.60:FF:000141">
    <property type="entry name" value="TetR family transcriptional regulator"/>
    <property type="match status" value="1"/>
</dbReference>
<dbReference type="InterPro" id="IPR050624">
    <property type="entry name" value="HTH-type_Tx_Regulator"/>
</dbReference>